<evidence type="ECO:0000313" key="4">
    <source>
        <dbReference type="EMBL" id="VEL39859.1"/>
    </source>
</evidence>
<dbReference type="GO" id="GO:0016740">
    <property type="term" value="F:transferase activity"/>
    <property type="evidence" value="ECO:0007669"/>
    <property type="project" value="UniProtKB-KW"/>
</dbReference>
<evidence type="ECO:0000256" key="2">
    <source>
        <dbReference type="ARBA" id="ARBA00022962"/>
    </source>
</evidence>
<name>A0A3S5BU08_9PLAT</name>
<proteinExistence type="predicted"/>
<dbReference type="InterPro" id="IPR017932">
    <property type="entry name" value="GATase_2_dom"/>
</dbReference>
<keyword evidence="5" id="KW-1185">Reference proteome</keyword>
<evidence type="ECO:0000256" key="1">
    <source>
        <dbReference type="ARBA" id="ARBA00022679"/>
    </source>
</evidence>
<keyword evidence="2" id="KW-0315">Glutamine amidotransferase</keyword>
<dbReference type="AlphaFoldDB" id="A0A3S5BU08"/>
<reference evidence="4" key="1">
    <citation type="submission" date="2018-11" db="EMBL/GenBank/DDBJ databases">
        <authorList>
            <consortium name="Pathogen Informatics"/>
        </authorList>
    </citation>
    <scope>NUCLEOTIDE SEQUENCE</scope>
</reference>
<dbReference type="InterPro" id="IPR029055">
    <property type="entry name" value="Ntn_hydrolases_N"/>
</dbReference>
<dbReference type="Gene3D" id="3.60.20.10">
    <property type="entry name" value="Glutamine Phosphoribosylpyrophosphate, subunit 1, domain 1"/>
    <property type="match status" value="1"/>
</dbReference>
<dbReference type="OrthoDB" id="191723at2759"/>
<dbReference type="Proteomes" id="UP000784294">
    <property type="component" value="Unassembled WGS sequence"/>
</dbReference>
<sequence>MLSQNGSAGLKEKCGVVAVVGALNAIELALLGLHGLQHRGHEAFGIAFSRDANMCVVHRHGRVDSALNDLHMPPAEIAVGHVRYSTSGGGCC</sequence>
<dbReference type="PANTHER" id="PTHR11907">
    <property type="entry name" value="AMIDOPHOSPHORIBOSYLTRANSFERASE"/>
    <property type="match status" value="1"/>
</dbReference>
<keyword evidence="1" id="KW-0808">Transferase</keyword>
<comment type="caution">
    <text evidence="4">The sequence shown here is derived from an EMBL/GenBank/DDBJ whole genome shotgun (WGS) entry which is preliminary data.</text>
</comment>
<feature type="domain" description="Glutamine amidotransferase type-2" evidence="3">
    <location>
        <begin position="14"/>
        <end position="92"/>
    </location>
</feature>
<accession>A0A3S5BU08</accession>
<gene>
    <name evidence="4" type="ORF">PXEA_LOCUS33299</name>
</gene>
<dbReference type="PROSITE" id="PS51278">
    <property type="entry name" value="GATASE_TYPE_2"/>
    <property type="match status" value="1"/>
</dbReference>
<protein>
    <recommendedName>
        <fullName evidence="3">Glutamine amidotransferase type-2 domain-containing protein</fullName>
    </recommendedName>
</protein>
<evidence type="ECO:0000259" key="3">
    <source>
        <dbReference type="PROSITE" id="PS51278"/>
    </source>
</evidence>
<dbReference type="SUPFAM" id="SSF56235">
    <property type="entry name" value="N-terminal nucleophile aminohydrolases (Ntn hydrolases)"/>
    <property type="match status" value="1"/>
</dbReference>
<dbReference type="EMBL" id="CAAALY010262802">
    <property type="protein sequence ID" value="VEL39859.1"/>
    <property type="molecule type" value="Genomic_DNA"/>
</dbReference>
<evidence type="ECO:0000313" key="5">
    <source>
        <dbReference type="Proteomes" id="UP000784294"/>
    </source>
</evidence>
<organism evidence="4 5">
    <name type="scientific">Protopolystoma xenopodis</name>
    <dbReference type="NCBI Taxonomy" id="117903"/>
    <lineage>
        <taxon>Eukaryota</taxon>
        <taxon>Metazoa</taxon>
        <taxon>Spiralia</taxon>
        <taxon>Lophotrochozoa</taxon>
        <taxon>Platyhelminthes</taxon>
        <taxon>Monogenea</taxon>
        <taxon>Polyopisthocotylea</taxon>
        <taxon>Polystomatidea</taxon>
        <taxon>Polystomatidae</taxon>
        <taxon>Protopolystoma</taxon>
    </lineage>
</organism>